<reference evidence="2 3" key="1">
    <citation type="submission" date="2019-11" db="EMBL/GenBank/DDBJ databases">
        <title>Genome sequences of 17 halophilic strains isolated from different environments.</title>
        <authorList>
            <person name="Furrow R.E."/>
        </authorList>
    </citation>
    <scope>NUCLEOTIDE SEQUENCE [LARGE SCALE GENOMIC DNA]</scope>
    <source>
        <strain evidence="2 3">22506_14_FS</strain>
    </source>
</reference>
<accession>A0A845EYC8</accession>
<dbReference type="RefSeq" id="WP_160919188.1">
    <property type="nucleotide sequence ID" value="NZ_WMEY01000003.1"/>
</dbReference>
<sequence length="324" mass="37611">MKVFYISSGFQGIYEYIDSKIINSIHASKHECCSASLFKGLNHLKEMILEFEPALILTTVGYTFPPQLRDWIDEQGVPIAIWLTEDPYYIDLTVPIIHKYDYIFTIDMAAYERYLKMDHKQVYYLPLGTDCGIHKKRAQNMNYASDICLIGSPYPNRIQMVKYMLNNSNYKMIVVGPEWADILWNYIHRDSLTIIPWVKPELASHYFSNAKINLNIHRPFNLEVNSNSSGVIPKSVNNRTFDIAACQSFQLITPVLDLPIHLKNKKEVVFFEGDKELLETVTFYLKNDDLRKTIAKNAEKKVSEHYTISHSLDYIFTTVEKKKG</sequence>
<dbReference type="Proteomes" id="UP000447833">
    <property type="component" value="Unassembled WGS sequence"/>
</dbReference>
<evidence type="ECO:0000259" key="1">
    <source>
        <dbReference type="Pfam" id="PF13524"/>
    </source>
</evidence>
<gene>
    <name evidence="2" type="ORF">GLW07_09420</name>
</gene>
<dbReference type="EMBL" id="WMEY01000003">
    <property type="protein sequence ID" value="MYL63571.1"/>
    <property type="molecule type" value="Genomic_DNA"/>
</dbReference>
<proteinExistence type="predicted"/>
<dbReference type="InterPro" id="IPR055259">
    <property type="entry name" value="YkvP/CgeB_Glyco_trans-like"/>
</dbReference>
<evidence type="ECO:0000313" key="2">
    <source>
        <dbReference type="EMBL" id="MYL63571.1"/>
    </source>
</evidence>
<comment type="caution">
    <text evidence="2">The sequence shown here is derived from an EMBL/GenBank/DDBJ whole genome shotgun (WGS) entry which is preliminary data.</text>
</comment>
<keyword evidence="2" id="KW-0808">Transferase</keyword>
<evidence type="ECO:0000313" key="3">
    <source>
        <dbReference type="Proteomes" id="UP000447833"/>
    </source>
</evidence>
<feature type="domain" description="Spore protein YkvP/CgeB glycosyl transferase-like" evidence="1">
    <location>
        <begin position="167"/>
        <end position="315"/>
    </location>
</feature>
<name>A0A845EYC8_9BACL</name>
<dbReference type="Pfam" id="PF13524">
    <property type="entry name" value="Glyco_trans_1_2"/>
    <property type="match status" value="1"/>
</dbReference>
<organism evidence="2 3">
    <name type="scientific">Guptibacillus hwajinpoensis</name>
    <dbReference type="NCBI Taxonomy" id="208199"/>
    <lineage>
        <taxon>Bacteria</taxon>
        <taxon>Bacillati</taxon>
        <taxon>Bacillota</taxon>
        <taxon>Bacilli</taxon>
        <taxon>Bacillales</taxon>
        <taxon>Guptibacillaceae</taxon>
        <taxon>Guptibacillus</taxon>
    </lineage>
</organism>
<dbReference type="GO" id="GO:0016740">
    <property type="term" value="F:transferase activity"/>
    <property type="evidence" value="ECO:0007669"/>
    <property type="project" value="UniProtKB-KW"/>
</dbReference>
<dbReference type="AlphaFoldDB" id="A0A845EYC8"/>
<protein>
    <submittedName>
        <fullName evidence="2">Glycosyltransferase</fullName>
    </submittedName>
</protein>